<dbReference type="Proteomes" id="UP001154078">
    <property type="component" value="Chromosome 2"/>
</dbReference>
<proteinExistence type="inferred from homology"/>
<feature type="chain" id="PRO_5040480998" description="TGF-beta family profile domain-containing protein" evidence="10">
    <location>
        <begin position="18"/>
        <end position="401"/>
    </location>
</feature>
<dbReference type="InterPro" id="IPR017948">
    <property type="entry name" value="TGFb_CS"/>
</dbReference>
<keyword evidence="5 10" id="KW-0732">Signal</keyword>
<dbReference type="InterPro" id="IPR001839">
    <property type="entry name" value="TGF-b_C"/>
</dbReference>
<evidence type="ECO:0000256" key="8">
    <source>
        <dbReference type="ARBA" id="ARBA00023180"/>
    </source>
</evidence>
<protein>
    <recommendedName>
        <fullName evidence="11">TGF-beta family profile domain-containing protein</fullName>
    </recommendedName>
</protein>
<evidence type="ECO:0000256" key="5">
    <source>
        <dbReference type="ARBA" id="ARBA00022729"/>
    </source>
</evidence>
<dbReference type="PROSITE" id="PS51362">
    <property type="entry name" value="TGF_BETA_2"/>
    <property type="match status" value="1"/>
</dbReference>
<accession>A0A9P0AZ71</accession>
<evidence type="ECO:0000256" key="4">
    <source>
        <dbReference type="ARBA" id="ARBA00022525"/>
    </source>
</evidence>
<dbReference type="Gene3D" id="2.10.90.10">
    <property type="entry name" value="Cystine-knot cytokines"/>
    <property type="match status" value="1"/>
</dbReference>
<evidence type="ECO:0000256" key="7">
    <source>
        <dbReference type="ARBA" id="ARBA00023157"/>
    </source>
</evidence>
<dbReference type="Pfam" id="PF00019">
    <property type="entry name" value="TGF_beta"/>
    <property type="match status" value="1"/>
</dbReference>
<dbReference type="InterPro" id="IPR029034">
    <property type="entry name" value="Cystine-knot_cytokine"/>
</dbReference>
<dbReference type="SMART" id="SM00204">
    <property type="entry name" value="TGFB"/>
    <property type="match status" value="1"/>
</dbReference>
<dbReference type="InterPro" id="IPR001111">
    <property type="entry name" value="TGF-b_propeptide"/>
</dbReference>
<keyword evidence="7" id="KW-1015">Disulfide bond</keyword>
<dbReference type="PROSITE" id="PS00250">
    <property type="entry name" value="TGF_BETA_1"/>
    <property type="match status" value="1"/>
</dbReference>
<dbReference type="EMBL" id="OV121133">
    <property type="protein sequence ID" value="CAH0551629.1"/>
    <property type="molecule type" value="Genomic_DNA"/>
</dbReference>
<dbReference type="CDD" id="cd13761">
    <property type="entry name" value="TGF_beta_BMP5_like"/>
    <property type="match status" value="1"/>
</dbReference>
<gene>
    <name evidence="12" type="ORF">MELIAE_LOCUS4195</name>
</gene>
<keyword evidence="3" id="KW-0202">Cytokine</keyword>
<feature type="signal peptide" evidence="10">
    <location>
        <begin position="1"/>
        <end position="17"/>
    </location>
</feature>
<evidence type="ECO:0000256" key="1">
    <source>
        <dbReference type="ARBA" id="ARBA00004613"/>
    </source>
</evidence>
<dbReference type="PANTHER" id="PTHR11848">
    <property type="entry name" value="TGF-BETA FAMILY"/>
    <property type="match status" value="1"/>
</dbReference>
<dbReference type="InterPro" id="IPR015615">
    <property type="entry name" value="TGF-beta-rel"/>
</dbReference>
<reference evidence="12" key="1">
    <citation type="submission" date="2021-12" db="EMBL/GenBank/DDBJ databases">
        <authorList>
            <person name="King R."/>
        </authorList>
    </citation>
    <scope>NUCLEOTIDE SEQUENCE</scope>
</reference>
<comment type="subcellular location">
    <subcellularLocation>
        <location evidence="1">Secreted</location>
    </subcellularLocation>
</comment>
<dbReference type="Gene3D" id="2.60.120.970">
    <property type="match status" value="1"/>
</dbReference>
<evidence type="ECO:0000256" key="9">
    <source>
        <dbReference type="RuleBase" id="RU000354"/>
    </source>
</evidence>
<keyword evidence="6 9" id="KW-0339">Growth factor</keyword>
<dbReference type="Pfam" id="PF00688">
    <property type="entry name" value="TGFb_propeptide"/>
    <property type="match status" value="1"/>
</dbReference>
<organism evidence="12 13">
    <name type="scientific">Brassicogethes aeneus</name>
    <name type="common">Rape pollen beetle</name>
    <name type="synonym">Meligethes aeneus</name>
    <dbReference type="NCBI Taxonomy" id="1431903"/>
    <lineage>
        <taxon>Eukaryota</taxon>
        <taxon>Metazoa</taxon>
        <taxon>Ecdysozoa</taxon>
        <taxon>Arthropoda</taxon>
        <taxon>Hexapoda</taxon>
        <taxon>Insecta</taxon>
        <taxon>Pterygota</taxon>
        <taxon>Neoptera</taxon>
        <taxon>Endopterygota</taxon>
        <taxon>Coleoptera</taxon>
        <taxon>Polyphaga</taxon>
        <taxon>Cucujiformia</taxon>
        <taxon>Nitidulidae</taxon>
        <taxon>Meligethinae</taxon>
        <taxon>Brassicogethes</taxon>
    </lineage>
</organism>
<sequence length="401" mass="46553">MMQLFLIINSIITIVSAYKGAIYIDNGNHETAIDRFMSPFERLEMEQELLNLLGLPRRPHKLANNHLKRAAPKFLMDVYNSLLSEENNRSKRSCDVSFNDKEQQNIEESDTIMTFESLNYHNGTIRHLKGKQLWFDLSGMQSVQDIVGAELRIFQRRKHHRHFYKYRITAYAILDFNDNSIPNIEPVASVNTTSDFKGWLSFNLTACMNNWVIYPNSNKGIYLTIQQINKPNHKVHPSDVGLVTVKDKHENQPFLVVFLKAINQVKPKRRMKRSAPPKTEKSKFPNFFMQNMQINQTKECQRHSLYISFKDLQWSDWIIAPDGYSAYFCKGECSFPLHAHMNATNHAIVQTLMHINSSGRFPKPCCAPTKLQNISVLYFIDDKNVVLKKYKKMVVKSCGCH</sequence>
<feature type="domain" description="TGF-beta family profile" evidence="11">
    <location>
        <begin position="270"/>
        <end position="401"/>
    </location>
</feature>
<dbReference type="GO" id="GO:0008083">
    <property type="term" value="F:growth factor activity"/>
    <property type="evidence" value="ECO:0007669"/>
    <property type="project" value="UniProtKB-KW"/>
</dbReference>
<dbReference type="GO" id="GO:0032502">
    <property type="term" value="P:developmental process"/>
    <property type="evidence" value="ECO:0007669"/>
    <property type="project" value="UniProtKB-ARBA"/>
</dbReference>
<dbReference type="GO" id="GO:0005125">
    <property type="term" value="F:cytokine activity"/>
    <property type="evidence" value="ECO:0007669"/>
    <property type="project" value="UniProtKB-KW"/>
</dbReference>
<evidence type="ECO:0000259" key="11">
    <source>
        <dbReference type="PROSITE" id="PS51362"/>
    </source>
</evidence>
<dbReference type="OrthoDB" id="5987191at2759"/>
<evidence type="ECO:0000313" key="12">
    <source>
        <dbReference type="EMBL" id="CAH0551629.1"/>
    </source>
</evidence>
<keyword evidence="8" id="KW-0325">Glycoprotein</keyword>
<dbReference type="AlphaFoldDB" id="A0A9P0AZ71"/>
<keyword evidence="4" id="KW-0964">Secreted</keyword>
<evidence type="ECO:0000256" key="2">
    <source>
        <dbReference type="ARBA" id="ARBA00006656"/>
    </source>
</evidence>
<evidence type="ECO:0000256" key="3">
    <source>
        <dbReference type="ARBA" id="ARBA00022514"/>
    </source>
</evidence>
<dbReference type="FunFam" id="2.10.90.10:FF:000003">
    <property type="entry name" value="Bone morphogenetic protein 5"/>
    <property type="match status" value="1"/>
</dbReference>
<evidence type="ECO:0000313" key="13">
    <source>
        <dbReference type="Proteomes" id="UP001154078"/>
    </source>
</evidence>
<name>A0A9P0AZ71_BRAAE</name>
<comment type="similarity">
    <text evidence="2 9">Belongs to the TGF-beta family.</text>
</comment>
<evidence type="ECO:0000256" key="6">
    <source>
        <dbReference type="ARBA" id="ARBA00023030"/>
    </source>
</evidence>
<dbReference type="GO" id="GO:0005615">
    <property type="term" value="C:extracellular space"/>
    <property type="evidence" value="ECO:0007669"/>
    <property type="project" value="UniProtKB-KW"/>
</dbReference>
<keyword evidence="13" id="KW-1185">Reference proteome</keyword>
<dbReference type="SUPFAM" id="SSF57501">
    <property type="entry name" value="Cystine-knot cytokines"/>
    <property type="match status" value="1"/>
</dbReference>
<dbReference type="PANTHER" id="PTHR11848:SF310">
    <property type="entry name" value="PROTEIN 60A-RELATED"/>
    <property type="match status" value="1"/>
</dbReference>
<evidence type="ECO:0000256" key="10">
    <source>
        <dbReference type="SAM" id="SignalP"/>
    </source>
</evidence>